<comment type="caution">
    <text evidence="1">The sequence shown here is derived from an EMBL/GenBank/DDBJ whole genome shotgun (WGS) entry which is preliminary data.</text>
</comment>
<keyword evidence="2" id="KW-1185">Reference proteome</keyword>
<reference evidence="1 2" key="1">
    <citation type="submission" date="2018-03" db="EMBL/GenBank/DDBJ databases">
        <title>Genome sequence of Clostridium vincentii DSM 10228.</title>
        <authorList>
            <person name="Poehlein A."/>
            <person name="Daniel R."/>
        </authorList>
    </citation>
    <scope>NUCLEOTIDE SEQUENCE [LARGE SCALE GENOMIC DNA]</scope>
    <source>
        <strain evidence="1 2">DSM 10228</strain>
    </source>
</reference>
<accession>A0A2T0BCC2</accession>
<dbReference type="EMBL" id="PVXQ01000029">
    <property type="protein sequence ID" value="PRR81457.1"/>
    <property type="molecule type" value="Genomic_DNA"/>
</dbReference>
<organism evidence="1 2">
    <name type="scientific">Clostridium vincentii</name>
    <dbReference type="NCBI Taxonomy" id="52704"/>
    <lineage>
        <taxon>Bacteria</taxon>
        <taxon>Bacillati</taxon>
        <taxon>Bacillota</taxon>
        <taxon>Clostridia</taxon>
        <taxon>Eubacteriales</taxon>
        <taxon>Clostridiaceae</taxon>
        <taxon>Clostridium</taxon>
    </lineage>
</organism>
<dbReference type="AlphaFoldDB" id="A0A2T0BCC2"/>
<dbReference type="RefSeq" id="WP_106060416.1">
    <property type="nucleotide sequence ID" value="NZ_PVXQ01000029.1"/>
</dbReference>
<sequence>MRKRKKGSSFVIVLAITSMIFVVGASVLAMVASDYKNRINESKKVQNLYEADSGLDIVYNLIMKNSEAAIIEANTVVEKLDTTDEGKSEKFKDEFMKFLGIISIPEENILNITESDAPLAQSIAGFKYKQKGTGGNWLWASITPPEATVELTSYVYDNTVDNKSITIGVRSTFASAGDTNKKTVQTTFTVKAPDYTDSNINIYPVYDKKIITADGDLSIDANLPAVVDSTTGEPINNLTKIEGDVWVQGKGVTTNNSEDAFNKYTGGITLTNSVMNLTGNMYTDRSLSIDNNAQAKITGNVYGVNAYLGHESGTGTNKLEIVGDLITDNDLTLNATNGRALMTNFYGINDKNISNITDADIDTDNDIKIAARNSSSIIINKENGNSLKIDDKAYIMGVAYLDTQEKYQTGESIAVKGNYLAYTYLLPNYPNEVELKYYNPLQLISKIDGTDATLEQKADYFDEYYATAGNDVNTSEIEIGQVIATGTYVNTTTNTTAIVPSVMEVNAAMDSKREDFATNVLCMGDINGVINDDLLNRSDIYTRGVQQKTVGSQINFDAIPSIDISSTSAKIIKSADDVTVDGNTISYNSKNENFNSDTNLLIFTTGKVIIKGNTNMKSLIIAENGIDISGNLEFTGNIITAGDIKITGSDVKNLTYDADFTREVIASNYKIFSNVFVGSPKNESVNMGTNMYNVEDCITKGTWRILK</sequence>
<dbReference type="Proteomes" id="UP000239471">
    <property type="component" value="Unassembled WGS sequence"/>
</dbReference>
<gene>
    <name evidence="1" type="ORF">CLVI_24840</name>
</gene>
<dbReference type="OrthoDB" id="1947207at2"/>
<proteinExistence type="predicted"/>
<evidence type="ECO:0000313" key="1">
    <source>
        <dbReference type="EMBL" id="PRR81457.1"/>
    </source>
</evidence>
<protein>
    <submittedName>
        <fullName evidence="1">Uncharacterized protein</fullName>
    </submittedName>
</protein>
<name>A0A2T0BCC2_9CLOT</name>
<evidence type="ECO:0000313" key="2">
    <source>
        <dbReference type="Proteomes" id="UP000239471"/>
    </source>
</evidence>